<dbReference type="PANTHER" id="PTHR46033">
    <property type="entry name" value="PROTEIN MAIN-LIKE 2"/>
    <property type="match status" value="1"/>
</dbReference>
<evidence type="ECO:0000259" key="2">
    <source>
        <dbReference type="Pfam" id="PF10536"/>
    </source>
</evidence>
<gene>
    <name evidence="3" type="ORF">AMTR_s00038p00129890</name>
</gene>
<protein>
    <recommendedName>
        <fullName evidence="2">Aminotransferase-like plant mobile domain-containing protein</fullName>
    </recommendedName>
</protein>
<dbReference type="HOGENOM" id="CLU_620162_0_0_1"/>
<keyword evidence="4" id="KW-1185">Reference proteome</keyword>
<organism evidence="3 4">
    <name type="scientific">Amborella trichopoda</name>
    <dbReference type="NCBI Taxonomy" id="13333"/>
    <lineage>
        <taxon>Eukaryota</taxon>
        <taxon>Viridiplantae</taxon>
        <taxon>Streptophyta</taxon>
        <taxon>Embryophyta</taxon>
        <taxon>Tracheophyta</taxon>
        <taxon>Spermatophyta</taxon>
        <taxon>Magnoliopsida</taxon>
        <taxon>Amborellales</taxon>
        <taxon>Amborellaceae</taxon>
        <taxon>Amborella</taxon>
    </lineage>
</organism>
<evidence type="ECO:0000313" key="3">
    <source>
        <dbReference type="EMBL" id="ERN14574.1"/>
    </source>
</evidence>
<name>U5CWQ7_AMBTC</name>
<dbReference type="Pfam" id="PF10536">
    <property type="entry name" value="PMD"/>
    <property type="match status" value="1"/>
</dbReference>
<reference evidence="4" key="1">
    <citation type="journal article" date="2013" name="Science">
        <title>The Amborella genome and the evolution of flowering plants.</title>
        <authorList>
            <consortium name="Amborella Genome Project"/>
        </authorList>
    </citation>
    <scope>NUCLEOTIDE SEQUENCE [LARGE SCALE GENOMIC DNA]</scope>
</reference>
<sequence length="442" mass="51166">MIKDEPKVFQQEVDLSVDHGTLSDGERCSLRAFLAYMFGEFLFPDRTKGRAHLSVVWAWKQVTIPCPLSNQLAPSFLTIHRWSYGVWETEDVFSRLYYSLFLDSQTAREVWAWKHITIPCPLPNRLAPSFLTIHRWSYGVWETEDVFSRLYYSLFLNSQTAREIDWTPMRVPAAYAASSRALKTTTHLICMLLVMPYFLGRVRHQFGFPQSFFEITLPWTPVNTVDEDAYMREMTLWIEEWRYKTARVISEEEEEGISLPLYEERYMVVLRDITTLTNHSESSGEEVSSLHAERDSVVEERDSIVEDLESLRRDFEGMREARAVAERDSMRDELERVQTELERARSVPSSSIVVPTLPRPSPVLIGHLERCLVRKDVALDLYQLERNLVRDQCHELLEDVKGLIDKSGKLSIPILAARGNHSLADVNPYVRVLLPSSAQSQS</sequence>
<dbReference type="AlphaFoldDB" id="U5CWQ7"/>
<dbReference type="InterPro" id="IPR044824">
    <property type="entry name" value="MAIN-like"/>
</dbReference>
<feature type="coiled-coil region" evidence="1">
    <location>
        <begin position="308"/>
        <end position="347"/>
    </location>
</feature>
<proteinExistence type="predicted"/>
<dbReference type="GO" id="GO:0010073">
    <property type="term" value="P:meristem maintenance"/>
    <property type="evidence" value="ECO:0007669"/>
    <property type="project" value="InterPro"/>
</dbReference>
<dbReference type="Proteomes" id="UP000017836">
    <property type="component" value="Unassembled WGS sequence"/>
</dbReference>
<dbReference type="PANTHER" id="PTHR46033:SF1">
    <property type="entry name" value="PROTEIN MAIN-LIKE 2"/>
    <property type="match status" value="1"/>
</dbReference>
<accession>U5CWQ7</accession>
<keyword evidence="1" id="KW-0175">Coiled coil</keyword>
<feature type="domain" description="Aminotransferase-like plant mobile" evidence="2">
    <location>
        <begin position="28"/>
        <end position="267"/>
    </location>
</feature>
<dbReference type="EMBL" id="KI392532">
    <property type="protein sequence ID" value="ERN14574.1"/>
    <property type="molecule type" value="Genomic_DNA"/>
</dbReference>
<evidence type="ECO:0000313" key="4">
    <source>
        <dbReference type="Proteomes" id="UP000017836"/>
    </source>
</evidence>
<evidence type="ECO:0000256" key="1">
    <source>
        <dbReference type="SAM" id="Coils"/>
    </source>
</evidence>
<dbReference type="InterPro" id="IPR019557">
    <property type="entry name" value="AminoTfrase-like_pln_mobile"/>
</dbReference>
<dbReference type="Gramene" id="ERN14574">
    <property type="protein sequence ID" value="ERN14574"/>
    <property type="gene ID" value="AMTR_s00038p00129890"/>
</dbReference>